<dbReference type="GeneID" id="100183372"/>
<protein>
    <submittedName>
        <fullName evidence="1">Fatty acid binding protein 1-A, liver-like</fullName>
    </submittedName>
</protein>
<dbReference type="Pfam" id="PF14651">
    <property type="entry name" value="Lipocalin_7"/>
    <property type="match status" value="1"/>
</dbReference>
<proteinExistence type="predicted"/>
<name>F6V362_CIOIN</name>
<dbReference type="RefSeq" id="XP_002126713.1">
    <property type="nucleotide sequence ID" value="XM_002126677.4"/>
</dbReference>
<dbReference type="OMA" id="NKLVITM"/>
<reference evidence="2" key="1">
    <citation type="journal article" date="2002" name="Science">
        <title>The draft genome of Ciona intestinalis: insights into chordate and vertebrate origins.</title>
        <authorList>
            <person name="Dehal P."/>
            <person name="Satou Y."/>
            <person name="Campbell R.K."/>
            <person name="Chapman J."/>
            <person name="Degnan B."/>
            <person name="De Tomaso A."/>
            <person name="Davidson B."/>
            <person name="Di Gregorio A."/>
            <person name="Gelpke M."/>
            <person name="Goodstein D.M."/>
            <person name="Harafuji N."/>
            <person name="Hastings K.E."/>
            <person name="Ho I."/>
            <person name="Hotta K."/>
            <person name="Huang W."/>
            <person name="Kawashima T."/>
            <person name="Lemaire P."/>
            <person name="Martinez D."/>
            <person name="Meinertzhagen I.A."/>
            <person name="Necula S."/>
            <person name="Nonaka M."/>
            <person name="Putnam N."/>
            <person name="Rash S."/>
            <person name="Saiga H."/>
            <person name="Satake M."/>
            <person name="Terry A."/>
            <person name="Yamada L."/>
            <person name="Wang H.G."/>
            <person name="Awazu S."/>
            <person name="Azumi K."/>
            <person name="Boore J."/>
            <person name="Branno M."/>
            <person name="Chin-Bow S."/>
            <person name="DeSantis R."/>
            <person name="Doyle S."/>
            <person name="Francino P."/>
            <person name="Keys D.N."/>
            <person name="Haga S."/>
            <person name="Hayashi H."/>
            <person name="Hino K."/>
            <person name="Imai K.S."/>
            <person name="Inaba K."/>
            <person name="Kano S."/>
            <person name="Kobayashi K."/>
            <person name="Kobayashi M."/>
            <person name="Lee B.I."/>
            <person name="Makabe K.W."/>
            <person name="Manohar C."/>
            <person name="Matassi G."/>
            <person name="Medina M."/>
            <person name="Mochizuki Y."/>
            <person name="Mount S."/>
            <person name="Morishita T."/>
            <person name="Miura S."/>
            <person name="Nakayama A."/>
            <person name="Nishizaka S."/>
            <person name="Nomoto H."/>
            <person name="Ohta F."/>
            <person name="Oishi K."/>
            <person name="Rigoutsos I."/>
            <person name="Sano M."/>
            <person name="Sasaki A."/>
            <person name="Sasakura Y."/>
            <person name="Shoguchi E."/>
            <person name="Shin-i T."/>
            <person name="Spagnuolo A."/>
            <person name="Stainier D."/>
            <person name="Suzuki M.M."/>
            <person name="Tassy O."/>
            <person name="Takatori N."/>
            <person name="Tokuoka M."/>
            <person name="Yagi K."/>
            <person name="Yoshizaki F."/>
            <person name="Wada S."/>
            <person name="Zhang C."/>
            <person name="Hyatt P.D."/>
            <person name="Larimer F."/>
            <person name="Detter C."/>
            <person name="Doggett N."/>
            <person name="Glavina T."/>
            <person name="Hawkins T."/>
            <person name="Richardson P."/>
            <person name="Lucas S."/>
            <person name="Kohara Y."/>
            <person name="Levine M."/>
            <person name="Satoh N."/>
            <person name="Rokhsar D.S."/>
        </authorList>
    </citation>
    <scope>NUCLEOTIDE SEQUENCE [LARGE SCALE GENOMIC DNA]</scope>
</reference>
<dbReference type="Proteomes" id="UP000008144">
    <property type="component" value="Unassembled WGS sequence"/>
</dbReference>
<evidence type="ECO:0000313" key="1">
    <source>
        <dbReference type="Ensembl" id="ENSCINP00000024663.2"/>
    </source>
</evidence>
<dbReference type="HOGENOM" id="CLU_1885027_0_0_1"/>
<dbReference type="GeneTree" id="ENSGT00940000155135"/>
<dbReference type="SUPFAM" id="SSF50814">
    <property type="entry name" value="Lipocalins"/>
    <property type="match status" value="1"/>
</dbReference>
<sequence>MAFTGTWTRKSVENGLAVLQHIGFPQEKIDAIKDAKVVIEIKQDGDKFVEKMTLGTIVSNTEMEVGKESEFKLLTGGSVKAVPVYDGTNKITAQYEHKGIHYSGYRQLTSPTEFTDYVDLDHGKVIAKFIYTKSG</sequence>
<reference evidence="1" key="3">
    <citation type="submission" date="2025-09" db="UniProtKB">
        <authorList>
            <consortium name="Ensembl"/>
        </authorList>
    </citation>
    <scope>IDENTIFICATION</scope>
</reference>
<accession>A0A1W2W8B2</accession>
<dbReference type="Ensembl" id="ENSCINT00000024909.2">
    <property type="protein sequence ID" value="ENSCINP00000024663.2"/>
    <property type="gene ID" value="ENSCING00000013429.2"/>
</dbReference>
<dbReference type="AlphaFoldDB" id="F6V362"/>
<gene>
    <name evidence="1" type="primary">LOC100183372</name>
</gene>
<organism evidence="1 2">
    <name type="scientific">Ciona intestinalis</name>
    <name type="common">Transparent sea squirt</name>
    <name type="synonym">Ascidia intestinalis</name>
    <dbReference type="NCBI Taxonomy" id="7719"/>
    <lineage>
        <taxon>Eukaryota</taxon>
        <taxon>Metazoa</taxon>
        <taxon>Chordata</taxon>
        <taxon>Tunicata</taxon>
        <taxon>Ascidiacea</taxon>
        <taxon>Phlebobranchia</taxon>
        <taxon>Cionidae</taxon>
        <taxon>Ciona</taxon>
    </lineage>
</organism>
<accession>F6V362</accession>
<dbReference type="GO" id="GO:0005829">
    <property type="term" value="C:cytosol"/>
    <property type="evidence" value="ECO:0000318"/>
    <property type="project" value="GO_Central"/>
</dbReference>
<dbReference type="STRING" id="7719.ENSCINP00000024663"/>
<keyword evidence="2" id="KW-1185">Reference proteome</keyword>
<dbReference type="InParanoid" id="F6V362"/>
<dbReference type="KEGG" id="cin:100183372"/>
<dbReference type="Gene3D" id="2.40.128.20">
    <property type="match status" value="1"/>
</dbReference>
<reference evidence="1" key="2">
    <citation type="submission" date="2025-08" db="UniProtKB">
        <authorList>
            <consortium name="Ensembl"/>
        </authorList>
    </citation>
    <scope>IDENTIFICATION</scope>
</reference>
<dbReference type="CDD" id="cd00742">
    <property type="entry name" value="FABP"/>
    <property type="match status" value="1"/>
</dbReference>
<evidence type="ECO:0000313" key="2">
    <source>
        <dbReference type="Proteomes" id="UP000008144"/>
    </source>
</evidence>
<dbReference type="GO" id="GO:0005504">
    <property type="term" value="F:fatty acid binding"/>
    <property type="evidence" value="ECO:0000318"/>
    <property type="project" value="GO_Central"/>
</dbReference>
<dbReference type="InterPro" id="IPR012674">
    <property type="entry name" value="Calycin"/>
</dbReference>
<dbReference type="GO" id="GO:0005634">
    <property type="term" value="C:nucleus"/>
    <property type="evidence" value="ECO:0000318"/>
    <property type="project" value="GO_Central"/>
</dbReference>
<dbReference type="GO" id="GO:0015908">
    <property type="term" value="P:fatty acid transport"/>
    <property type="evidence" value="ECO:0000318"/>
    <property type="project" value="GO_Central"/>
</dbReference>